<gene>
    <name evidence="7" type="ORF">TTRE_0000058101</name>
</gene>
<keyword evidence="8" id="KW-1185">Reference proteome</keyword>
<feature type="transmembrane region" description="Helical" evidence="6">
    <location>
        <begin position="114"/>
        <end position="133"/>
    </location>
</feature>
<sequence length="161" mass="19062">MPSWVVNQVKHDVDAMLSDEATCVGWAFDKIEEYSGWSREKCFWWFATCLAAYLVVGDYGDLICNLICIVHPVYMSLWAIEMRDDEENTQWLTYWVIFALFSIVDYASEALMGYFPIYWLAKCVLFLWLSLSIYKGALRVYHFLLRGFVVTFIARSRWKLW</sequence>
<keyword evidence="4 6" id="KW-1133">Transmembrane helix</keyword>
<keyword evidence="3 6" id="KW-0812">Transmembrane</keyword>
<dbReference type="STRING" id="36087.A0A077YW98"/>
<reference evidence="7" key="2">
    <citation type="submission" date="2014-03" db="EMBL/GenBank/DDBJ databases">
        <title>The whipworm genome and dual-species transcriptomics of an intimate host-pathogen interaction.</title>
        <authorList>
            <person name="Foth B.J."/>
            <person name="Tsai I.J."/>
            <person name="Reid A.J."/>
            <person name="Bancroft A.J."/>
            <person name="Nichol S."/>
            <person name="Tracey A."/>
            <person name="Holroyd N."/>
            <person name="Cotton J.A."/>
            <person name="Stanley E.J."/>
            <person name="Zarowiecki M."/>
            <person name="Liu J.Z."/>
            <person name="Huckvale T."/>
            <person name="Cooper P.J."/>
            <person name="Grencis R.K."/>
            <person name="Berriman M."/>
        </authorList>
    </citation>
    <scope>NUCLEOTIDE SEQUENCE [LARGE SCALE GENOMIC DNA]</scope>
</reference>
<dbReference type="PANTHER" id="PTHR12300">
    <property type="entry name" value="HVA22-LIKE PROTEINS"/>
    <property type="match status" value="1"/>
</dbReference>
<dbReference type="EMBL" id="HG805819">
    <property type="protein sequence ID" value="CDW52322.1"/>
    <property type="molecule type" value="Genomic_DNA"/>
</dbReference>
<protein>
    <recommendedName>
        <fullName evidence="6">Receptor expression-enhancing protein</fullName>
    </recommendedName>
</protein>
<evidence type="ECO:0000256" key="3">
    <source>
        <dbReference type="ARBA" id="ARBA00022692"/>
    </source>
</evidence>
<evidence type="ECO:0000256" key="6">
    <source>
        <dbReference type="RuleBase" id="RU362006"/>
    </source>
</evidence>
<feature type="transmembrane region" description="Helical" evidence="6">
    <location>
        <begin position="91"/>
        <end position="108"/>
    </location>
</feature>
<keyword evidence="5 6" id="KW-0472">Membrane</keyword>
<evidence type="ECO:0000256" key="1">
    <source>
        <dbReference type="ARBA" id="ARBA00004141"/>
    </source>
</evidence>
<dbReference type="Proteomes" id="UP000030665">
    <property type="component" value="Unassembled WGS sequence"/>
</dbReference>
<dbReference type="Pfam" id="PF03134">
    <property type="entry name" value="TB2_DP1_HVA22"/>
    <property type="match status" value="1"/>
</dbReference>
<dbReference type="PANTHER" id="PTHR12300:SF161">
    <property type="entry name" value="RECEPTOR EXPRESSION-ENHANCING PROTEIN"/>
    <property type="match status" value="1"/>
</dbReference>
<dbReference type="GO" id="GO:0016020">
    <property type="term" value="C:membrane"/>
    <property type="evidence" value="ECO:0007669"/>
    <property type="project" value="UniProtKB-SubCell"/>
</dbReference>
<accession>A0A077YW98</accession>
<dbReference type="InterPro" id="IPR004345">
    <property type="entry name" value="TB2_DP1_HVA22"/>
</dbReference>
<evidence type="ECO:0000256" key="4">
    <source>
        <dbReference type="ARBA" id="ARBA00022989"/>
    </source>
</evidence>
<evidence type="ECO:0000313" key="7">
    <source>
        <dbReference type="EMBL" id="CDW52322.1"/>
    </source>
</evidence>
<dbReference type="AlphaFoldDB" id="A0A077YW98"/>
<proteinExistence type="inferred from homology"/>
<evidence type="ECO:0000256" key="2">
    <source>
        <dbReference type="ARBA" id="ARBA00008573"/>
    </source>
</evidence>
<organism evidence="7 8">
    <name type="scientific">Trichuris trichiura</name>
    <name type="common">Whipworm</name>
    <name type="synonym">Trichocephalus trichiurus</name>
    <dbReference type="NCBI Taxonomy" id="36087"/>
    <lineage>
        <taxon>Eukaryota</taxon>
        <taxon>Metazoa</taxon>
        <taxon>Ecdysozoa</taxon>
        <taxon>Nematoda</taxon>
        <taxon>Enoplea</taxon>
        <taxon>Dorylaimia</taxon>
        <taxon>Trichinellida</taxon>
        <taxon>Trichuridae</taxon>
        <taxon>Trichuris</taxon>
    </lineage>
</organism>
<name>A0A077YW98_TRITR</name>
<comment type="subcellular location">
    <subcellularLocation>
        <location evidence="1 6">Membrane</location>
        <topology evidence="1 6">Multi-pass membrane protein</topology>
    </subcellularLocation>
</comment>
<dbReference type="OrthoDB" id="10009287at2759"/>
<comment type="similarity">
    <text evidence="2 6">Belongs to the DP1 family.</text>
</comment>
<evidence type="ECO:0000313" key="8">
    <source>
        <dbReference type="Proteomes" id="UP000030665"/>
    </source>
</evidence>
<reference evidence="7" key="1">
    <citation type="submission" date="2014-01" db="EMBL/GenBank/DDBJ databases">
        <authorList>
            <person name="Aslett M."/>
        </authorList>
    </citation>
    <scope>NUCLEOTIDE SEQUENCE</scope>
</reference>
<evidence type="ECO:0000256" key="5">
    <source>
        <dbReference type="ARBA" id="ARBA00023136"/>
    </source>
</evidence>
<keyword evidence="7" id="KW-0675">Receptor</keyword>